<dbReference type="AlphaFoldDB" id="A0A815B4A7"/>
<gene>
    <name evidence="3" type="ORF">CJN711_LOCUS3166</name>
    <name evidence="4" type="ORF">KQP761_LOCUS3036</name>
</gene>
<dbReference type="OrthoDB" id="5405561at2759"/>
<proteinExistence type="predicted"/>
<dbReference type="Gene3D" id="3.40.50.720">
    <property type="entry name" value="NAD(P)-binding Rossmann-like Domain"/>
    <property type="match status" value="1"/>
</dbReference>
<evidence type="ECO:0000259" key="2">
    <source>
        <dbReference type="Pfam" id="PF00056"/>
    </source>
</evidence>
<evidence type="ECO:0000313" key="5">
    <source>
        <dbReference type="Proteomes" id="UP000663834"/>
    </source>
</evidence>
<dbReference type="PANTHER" id="PTHR43128:SF33">
    <property type="entry name" value="UBIQUITIN-CONJUGATING ENZYME E2 VARIANT 3"/>
    <property type="match status" value="1"/>
</dbReference>
<comment type="caution">
    <text evidence="4">The sequence shown here is derived from an EMBL/GenBank/DDBJ whole genome shotgun (WGS) entry which is preliminary data.</text>
</comment>
<dbReference type="EMBL" id="CAJNOW010000186">
    <property type="protein sequence ID" value="CAF1265679.1"/>
    <property type="molecule type" value="Genomic_DNA"/>
</dbReference>
<organism evidence="4 5">
    <name type="scientific">Rotaria magnacalcarata</name>
    <dbReference type="NCBI Taxonomy" id="392030"/>
    <lineage>
        <taxon>Eukaryota</taxon>
        <taxon>Metazoa</taxon>
        <taxon>Spiralia</taxon>
        <taxon>Gnathifera</taxon>
        <taxon>Rotifera</taxon>
        <taxon>Eurotatoria</taxon>
        <taxon>Bdelloidea</taxon>
        <taxon>Philodinida</taxon>
        <taxon>Philodinidae</taxon>
        <taxon>Rotaria</taxon>
    </lineage>
</organism>
<protein>
    <recommendedName>
        <fullName evidence="2">Lactate/malate dehydrogenase N-terminal domain-containing protein</fullName>
    </recommendedName>
</protein>
<dbReference type="EMBL" id="CAJNOV010000306">
    <property type="protein sequence ID" value="CAF1018001.1"/>
    <property type="molecule type" value="Genomic_DNA"/>
</dbReference>
<feature type="domain" description="Lactate/malate dehydrogenase N-terminal" evidence="2">
    <location>
        <begin position="57"/>
        <end position="187"/>
    </location>
</feature>
<feature type="region of interest" description="Disordered" evidence="1">
    <location>
        <begin position="1"/>
        <end position="21"/>
    </location>
</feature>
<reference evidence="4" key="1">
    <citation type="submission" date="2021-02" db="EMBL/GenBank/DDBJ databases">
        <authorList>
            <person name="Nowell W R."/>
        </authorList>
    </citation>
    <scope>NUCLEOTIDE SEQUENCE</scope>
</reference>
<dbReference type="Pfam" id="PF00056">
    <property type="entry name" value="Ldh_1_N"/>
    <property type="match status" value="1"/>
</dbReference>
<dbReference type="Proteomes" id="UP000663855">
    <property type="component" value="Unassembled WGS sequence"/>
</dbReference>
<dbReference type="SUPFAM" id="SSF51735">
    <property type="entry name" value="NAD(P)-binding Rossmann-fold domains"/>
    <property type="match status" value="1"/>
</dbReference>
<sequence length="421" mass="48010">MNDTQYRTKLHPSSCFPSNSSVPNTKNRLFIRVAPVGTRQYCCRLTFIGINSTTYSTVAALLVSRHSTSIESIKLFDIFEKQETRTTLNDLQLLAIFNRTNIRLEIVQSYLETKDSSIIIINVQHYQLENESLASWMQNNASLIRNIVSQVCIHSPHATLLICTQPNELMTYAASHVSQFPAERVIGLGASITTAYAHRTILNNIGKVHGHVNGFFVVGHESIDDSCRELLINNLTINGIPYCDIHSKLKENHTTNTTNENQVILKQRNNKDWNIEKLLESKENVYSNVRRRLPIVTDMISRQKIAMKYLLHDSPISHSKSKLQEPLNISFSTKLRSNWTEAMTIVCIIRALINGKEFQSNLTVNMAPIYSSADVFINYPAIIGSSNRSIEYMLPFHQAQNVLKEKSFLIPYEKLQRKLRL</sequence>
<dbReference type="InterPro" id="IPR001236">
    <property type="entry name" value="Lactate/malate_DH_N"/>
</dbReference>
<dbReference type="InterPro" id="IPR036291">
    <property type="entry name" value="NAD(P)-bd_dom_sf"/>
</dbReference>
<name>A0A815B4A7_9BILA</name>
<dbReference type="GO" id="GO:0006089">
    <property type="term" value="P:lactate metabolic process"/>
    <property type="evidence" value="ECO:0007669"/>
    <property type="project" value="TreeGrafter"/>
</dbReference>
<accession>A0A815B4A7</accession>
<evidence type="ECO:0000313" key="4">
    <source>
        <dbReference type="EMBL" id="CAF1265679.1"/>
    </source>
</evidence>
<dbReference type="PANTHER" id="PTHR43128">
    <property type="entry name" value="L-2-HYDROXYCARBOXYLATE DEHYDROGENASE (NAD(P)(+))"/>
    <property type="match status" value="1"/>
</dbReference>
<evidence type="ECO:0000256" key="1">
    <source>
        <dbReference type="SAM" id="MobiDB-lite"/>
    </source>
</evidence>
<evidence type="ECO:0000313" key="3">
    <source>
        <dbReference type="EMBL" id="CAF1018001.1"/>
    </source>
</evidence>
<dbReference type="GO" id="GO:0004459">
    <property type="term" value="F:L-lactate dehydrogenase (NAD+) activity"/>
    <property type="evidence" value="ECO:0007669"/>
    <property type="project" value="TreeGrafter"/>
</dbReference>
<dbReference type="Proteomes" id="UP000663834">
    <property type="component" value="Unassembled WGS sequence"/>
</dbReference>